<dbReference type="GO" id="GO:0006633">
    <property type="term" value="P:fatty acid biosynthetic process"/>
    <property type="evidence" value="ECO:0007669"/>
    <property type="project" value="UniProtKB-KW"/>
</dbReference>
<evidence type="ECO:0000256" key="5">
    <source>
        <dbReference type="ARBA" id="ARBA00022490"/>
    </source>
</evidence>
<dbReference type="OrthoDB" id="9808669at2"/>
<dbReference type="EMBL" id="FOBB01000003">
    <property type="protein sequence ID" value="SEM22006.1"/>
    <property type="molecule type" value="Genomic_DNA"/>
</dbReference>
<dbReference type="PANTHER" id="PTHR11712">
    <property type="entry name" value="POLYKETIDE SYNTHASE-RELATED"/>
    <property type="match status" value="1"/>
</dbReference>
<keyword evidence="7 17" id="KW-0808">Transferase</keyword>
<evidence type="ECO:0000256" key="6">
    <source>
        <dbReference type="ARBA" id="ARBA00022516"/>
    </source>
</evidence>
<dbReference type="Pfam" id="PF02801">
    <property type="entry name" value="Ketoacyl-synt_C"/>
    <property type="match status" value="1"/>
</dbReference>
<protein>
    <recommendedName>
        <fullName evidence="12">3-oxoacyl-[acyl-carrier-protein] synthase 1</fullName>
        <ecNumber evidence="4">2.3.1.41</ecNumber>
    </recommendedName>
    <alternativeName>
        <fullName evidence="13">3-oxoacyl-[acyl-carrier-protein] synthase I</fullName>
    </alternativeName>
    <alternativeName>
        <fullName evidence="14">Beta-ketoacyl-ACP synthase I</fullName>
    </alternativeName>
</protein>
<dbReference type="InterPro" id="IPR014031">
    <property type="entry name" value="Ketoacyl_synth_C"/>
</dbReference>
<dbReference type="InterPro" id="IPR020615">
    <property type="entry name" value="Thiolase_acyl_enz_int_AS"/>
</dbReference>
<dbReference type="InterPro" id="IPR000794">
    <property type="entry name" value="Beta-ketoacyl_synthase"/>
</dbReference>
<name>A0A1H7WKA2_9BACT</name>
<evidence type="ECO:0000256" key="13">
    <source>
        <dbReference type="ARBA" id="ARBA00041620"/>
    </source>
</evidence>
<evidence type="ECO:0000256" key="3">
    <source>
        <dbReference type="ARBA" id="ARBA00011738"/>
    </source>
</evidence>
<comment type="similarity">
    <text evidence="2 17">Belongs to the thiolase-like superfamily. Beta-ketoacyl-ACP synthases family.</text>
</comment>
<dbReference type="RefSeq" id="WP_089913971.1">
    <property type="nucleotide sequence ID" value="NZ_FOBB01000003.1"/>
</dbReference>
<organism evidence="19 20">
    <name type="scientific">Chitinophaga rupis</name>
    <dbReference type="NCBI Taxonomy" id="573321"/>
    <lineage>
        <taxon>Bacteria</taxon>
        <taxon>Pseudomonadati</taxon>
        <taxon>Bacteroidota</taxon>
        <taxon>Chitinophagia</taxon>
        <taxon>Chitinophagales</taxon>
        <taxon>Chitinophagaceae</taxon>
        <taxon>Chitinophaga</taxon>
    </lineage>
</organism>
<dbReference type="InterPro" id="IPR016039">
    <property type="entry name" value="Thiolase-like"/>
</dbReference>
<evidence type="ECO:0000256" key="9">
    <source>
        <dbReference type="ARBA" id="ARBA00023098"/>
    </source>
</evidence>
<keyword evidence="5" id="KW-0963">Cytoplasm</keyword>
<evidence type="ECO:0000256" key="17">
    <source>
        <dbReference type="RuleBase" id="RU003694"/>
    </source>
</evidence>
<evidence type="ECO:0000256" key="11">
    <source>
        <dbReference type="ARBA" id="ARBA00023315"/>
    </source>
</evidence>
<evidence type="ECO:0000256" key="12">
    <source>
        <dbReference type="ARBA" id="ARBA00039450"/>
    </source>
</evidence>
<keyword evidence="6" id="KW-0444">Lipid biosynthesis</keyword>
<keyword evidence="20" id="KW-1185">Reference proteome</keyword>
<dbReference type="STRING" id="573321.SAMN04488505_103705"/>
<comment type="catalytic activity">
    <reaction evidence="15">
        <text>(3Z)-decenoyl-[ACP] + malonyl-[ACP] + H(+) = 3-oxo-(5Z)-dodecenoyl-[ACP] + holo-[ACP] + CO2</text>
        <dbReference type="Rhea" id="RHEA:54940"/>
        <dbReference type="Rhea" id="RHEA-COMP:9623"/>
        <dbReference type="Rhea" id="RHEA-COMP:9685"/>
        <dbReference type="Rhea" id="RHEA-COMP:9927"/>
        <dbReference type="Rhea" id="RHEA-COMP:14042"/>
        <dbReference type="ChEBI" id="CHEBI:15378"/>
        <dbReference type="ChEBI" id="CHEBI:16526"/>
        <dbReference type="ChEBI" id="CHEBI:64479"/>
        <dbReference type="ChEBI" id="CHEBI:78449"/>
        <dbReference type="ChEBI" id="CHEBI:78798"/>
        <dbReference type="ChEBI" id="CHEBI:138410"/>
    </reaction>
    <physiologicalReaction direction="left-to-right" evidence="15">
        <dbReference type="Rhea" id="RHEA:54941"/>
    </physiologicalReaction>
</comment>
<proteinExistence type="inferred from homology"/>
<evidence type="ECO:0000256" key="2">
    <source>
        <dbReference type="ARBA" id="ARBA00008467"/>
    </source>
</evidence>
<evidence type="ECO:0000256" key="15">
    <source>
        <dbReference type="ARBA" id="ARBA00048121"/>
    </source>
</evidence>
<dbReference type="AlphaFoldDB" id="A0A1H7WKA2"/>
<dbReference type="SMART" id="SM00825">
    <property type="entry name" value="PKS_KS"/>
    <property type="match status" value="1"/>
</dbReference>
<evidence type="ECO:0000313" key="20">
    <source>
        <dbReference type="Proteomes" id="UP000198984"/>
    </source>
</evidence>
<dbReference type="PROSITE" id="PS00606">
    <property type="entry name" value="KS3_1"/>
    <property type="match status" value="1"/>
</dbReference>
<dbReference type="CDD" id="cd00834">
    <property type="entry name" value="KAS_I_II"/>
    <property type="match status" value="1"/>
</dbReference>
<dbReference type="SUPFAM" id="SSF53901">
    <property type="entry name" value="Thiolase-like"/>
    <property type="match status" value="2"/>
</dbReference>
<comment type="subunit">
    <text evidence="3">Homodimer.</text>
</comment>
<evidence type="ECO:0000256" key="7">
    <source>
        <dbReference type="ARBA" id="ARBA00022679"/>
    </source>
</evidence>
<dbReference type="Proteomes" id="UP000198984">
    <property type="component" value="Unassembled WGS sequence"/>
</dbReference>
<dbReference type="PANTHER" id="PTHR11712:SF306">
    <property type="entry name" value="3-OXOACYL-[ACYL-CARRIER-PROTEIN] SYNTHASE 1"/>
    <property type="match status" value="1"/>
</dbReference>
<keyword evidence="11" id="KW-0012">Acyltransferase</keyword>
<comment type="subcellular location">
    <subcellularLocation>
        <location evidence="1">Cytoplasm</location>
    </subcellularLocation>
</comment>
<gene>
    <name evidence="19" type="ORF">SAMN04488505_103705</name>
</gene>
<evidence type="ECO:0000256" key="4">
    <source>
        <dbReference type="ARBA" id="ARBA00013191"/>
    </source>
</evidence>
<keyword evidence="8" id="KW-0276">Fatty acid metabolism</keyword>
<evidence type="ECO:0000313" key="19">
    <source>
        <dbReference type="EMBL" id="SEM22006.1"/>
    </source>
</evidence>
<evidence type="ECO:0000256" key="8">
    <source>
        <dbReference type="ARBA" id="ARBA00022832"/>
    </source>
</evidence>
<dbReference type="Pfam" id="PF00109">
    <property type="entry name" value="ketoacyl-synt"/>
    <property type="match status" value="1"/>
</dbReference>
<accession>A0A1H7WKA2</accession>
<dbReference type="GO" id="GO:0004315">
    <property type="term" value="F:3-oxoacyl-[acyl-carrier-protein] synthase activity"/>
    <property type="evidence" value="ECO:0007669"/>
    <property type="project" value="UniProtKB-EC"/>
</dbReference>
<keyword evidence="9" id="KW-0443">Lipid metabolism</keyword>
<sequence>MNRVVITGMGIYSCIGKDQAEVRDSLYKGKSGIVMDPERKAFGYRSALTGAIERPNLKGLLDRRARLTMPEQAEFAYVSTVEALAQARIDPDYIERTDIGLLFGNDSTARAVIESMDVIREKKDTMLVGSGSVFQTMNSTVNMNLATIFKLRGVNFSVSAACASGSHAIGLGYMFIKNGMQDCVICGGAQEVNKYAMGNFDGIATFSMRENEPEKASRPFDRDRDGLVPSGGAATVILESLGSAQRRGATILGEVLGYGFSSNGAHISNPTVEGPVRSLQIALKDAGMQPGDIPYINAHATSTPAGDASEAKALYEVFGASNPYISSTKSMTGHECWMAGASEIVYSMLMMQHGFIAPNINLENPDEDAARLNIADRTINKDFNIFLSNSFGFGGTNSSLIVRKWEGK</sequence>
<evidence type="ECO:0000256" key="14">
    <source>
        <dbReference type="ARBA" id="ARBA00042143"/>
    </source>
</evidence>
<evidence type="ECO:0000256" key="1">
    <source>
        <dbReference type="ARBA" id="ARBA00004496"/>
    </source>
</evidence>
<dbReference type="EC" id="2.3.1.41" evidence="4"/>
<evidence type="ECO:0000259" key="18">
    <source>
        <dbReference type="PROSITE" id="PS52004"/>
    </source>
</evidence>
<reference evidence="19 20" key="1">
    <citation type="submission" date="2016-10" db="EMBL/GenBank/DDBJ databases">
        <authorList>
            <person name="de Groot N.N."/>
        </authorList>
    </citation>
    <scope>NUCLEOTIDE SEQUENCE [LARGE SCALE GENOMIC DNA]</scope>
    <source>
        <strain evidence="19 20">DSM 21039</strain>
    </source>
</reference>
<dbReference type="PROSITE" id="PS52004">
    <property type="entry name" value="KS3_2"/>
    <property type="match status" value="1"/>
</dbReference>
<dbReference type="InterPro" id="IPR018201">
    <property type="entry name" value="Ketoacyl_synth_AS"/>
</dbReference>
<dbReference type="InterPro" id="IPR020841">
    <property type="entry name" value="PKS_Beta-ketoAc_synthase_dom"/>
</dbReference>
<comment type="catalytic activity">
    <reaction evidence="16">
        <text>a fatty acyl-[ACP] + malonyl-[ACP] + H(+) = a 3-oxoacyl-[ACP] + holo-[ACP] + CO2</text>
        <dbReference type="Rhea" id="RHEA:22836"/>
        <dbReference type="Rhea" id="RHEA-COMP:9623"/>
        <dbReference type="Rhea" id="RHEA-COMP:9685"/>
        <dbReference type="Rhea" id="RHEA-COMP:9916"/>
        <dbReference type="Rhea" id="RHEA-COMP:14125"/>
        <dbReference type="ChEBI" id="CHEBI:15378"/>
        <dbReference type="ChEBI" id="CHEBI:16526"/>
        <dbReference type="ChEBI" id="CHEBI:64479"/>
        <dbReference type="ChEBI" id="CHEBI:78449"/>
        <dbReference type="ChEBI" id="CHEBI:78776"/>
        <dbReference type="ChEBI" id="CHEBI:138651"/>
        <dbReference type="EC" id="2.3.1.41"/>
    </reaction>
    <physiologicalReaction direction="left-to-right" evidence="16">
        <dbReference type="Rhea" id="RHEA:22837"/>
    </physiologicalReaction>
</comment>
<feature type="domain" description="Ketosynthase family 3 (KS3)" evidence="18">
    <location>
        <begin position="1"/>
        <end position="404"/>
    </location>
</feature>
<dbReference type="InterPro" id="IPR014030">
    <property type="entry name" value="Ketoacyl_synth_N"/>
</dbReference>
<keyword evidence="10" id="KW-0275">Fatty acid biosynthesis</keyword>
<dbReference type="GO" id="GO:0005829">
    <property type="term" value="C:cytosol"/>
    <property type="evidence" value="ECO:0007669"/>
    <property type="project" value="TreeGrafter"/>
</dbReference>
<dbReference type="Gene3D" id="3.40.47.10">
    <property type="match status" value="1"/>
</dbReference>
<evidence type="ECO:0000256" key="16">
    <source>
        <dbReference type="ARBA" id="ARBA00048506"/>
    </source>
</evidence>
<dbReference type="PROSITE" id="PS00098">
    <property type="entry name" value="THIOLASE_1"/>
    <property type="match status" value="1"/>
</dbReference>
<evidence type="ECO:0000256" key="10">
    <source>
        <dbReference type="ARBA" id="ARBA00023160"/>
    </source>
</evidence>